<dbReference type="EMBL" id="MU003527">
    <property type="protein sequence ID" value="KAF2465927.1"/>
    <property type="molecule type" value="Genomic_DNA"/>
</dbReference>
<gene>
    <name evidence="1" type="ORF">BDR25DRAFT_318070</name>
</gene>
<sequence length="184" mass="20710">MSDGQRSQTQNKKVLRELSRDARGRKQPGKNKDLQFDWRVDFGGVLRNRKAELEQLRCFGCGEYYRLPIAVVVALGLFRSEGAKLKDRPDIMNVGKKKDLWRFAGLNAWASAMLDGLSIRQDDRNGVLNQPKGSAGRTLCQCRIRSAGRPLNRAYHEIGGSAHEDTRIARDISDFEGTADFSLL</sequence>
<name>A0ACB6QHW7_9PLEO</name>
<dbReference type="Proteomes" id="UP000799755">
    <property type="component" value="Unassembled WGS sequence"/>
</dbReference>
<comment type="caution">
    <text evidence="1">The sequence shown here is derived from an EMBL/GenBank/DDBJ whole genome shotgun (WGS) entry which is preliminary data.</text>
</comment>
<evidence type="ECO:0000313" key="1">
    <source>
        <dbReference type="EMBL" id="KAF2465927.1"/>
    </source>
</evidence>
<protein>
    <submittedName>
        <fullName evidence="1">Uncharacterized protein</fullName>
    </submittedName>
</protein>
<evidence type="ECO:0000313" key="2">
    <source>
        <dbReference type="Proteomes" id="UP000799755"/>
    </source>
</evidence>
<accession>A0ACB6QHW7</accession>
<proteinExistence type="predicted"/>
<reference evidence="1" key="1">
    <citation type="journal article" date="2020" name="Stud. Mycol.">
        <title>101 Dothideomycetes genomes: a test case for predicting lifestyles and emergence of pathogens.</title>
        <authorList>
            <person name="Haridas S."/>
            <person name="Albert R."/>
            <person name="Binder M."/>
            <person name="Bloem J."/>
            <person name="Labutti K."/>
            <person name="Salamov A."/>
            <person name="Andreopoulos B."/>
            <person name="Baker S."/>
            <person name="Barry K."/>
            <person name="Bills G."/>
            <person name="Bluhm B."/>
            <person name="Cannon C."/>
            <person name="Castanera R."/>
            <person name="Culley D."/>
            <person name="Daum C."/>
            <person name="Ezra D."/>
            <person name="Gonzalez J."/>
            <person name="Henrissat B."/>
            <person name="Kuo A."/>
            <person name="Liang C."/>
            <person name="Lipzen A."/>
            <person name="Lutzoni F."/>
            <person name="Magnuson J."/>
            <person name="Mondo S."/>
            <person name="Nolan M."/>
            <person name="Ohm R."/>
            <person name="Pangilinan J."/>
            <person name="Park H.-J."/>
            <person name="Ramirez L."/>
            <person name="Alfaro M."/>
            <person name="Sun H."/>
            <person name="Tritt A."/>
            <person name="Yoshinaga Y."/>
            <person name="Zwiers L.-H."/>
            <person name="Turgeon B."/>
            <person name="Goodwin S."/>
            <person name="Spatafora J."/>
            <person name="Crous P."/>
            <person name="Grigoriev I."/>
        </authorList>
    </citation>
    <scope>NUCLEOTIDE SEQUENCE</scope>
    <source>
        <strain evidence="1">ATCC 200398</strain>
    </source>
</reference>
<keyword evidence="2" id="KW-1185">Reference proteome</keyword>
<organism evidence="1 2">
    <name type="scientific">Lindgomyces ingoldianus</name>
    <dbReference type="NCBI Taxonomy" id="673940"/>
    <lineage>
        <taxon>Eukaryota</taxon>
        <taxon>Fungi</taxon>
        <taxon>Dikarya</taxon>
        <taxon>Ascomycota</taxon>
        <taxon>Pezizomycotina</taxon>
        <taxon>Dothideomycetes</taxon>
        <taxon>Pleosporomycetidae</taxon>
        <taxon>Pleosporales</taxon>
        <taxon>Lindgomycetaceae</taxon>
        <taxon>Lindgomyces</taxon>
    </lineage>
</organism>